<comment type="caution">
    <text evidence="1">The sequence shown here is derived from an EMBL/GenBank/DDBJ whole genome shotgun (WGS) entry which is preliminary data.</text>
</comment>
<dbReference type="EMBL" id="JAHUTI010080367">
    <property type="protein sequence ID" value="MED6258353.1"/>
    <property type="molecule type" value="Genomic_DNA"/>
</dbReference>
<reference evidence="1 2" key="1">
    <citation type="submission" date="2021-07" db="EMBL/GenBank/DDBJ databases">
        <authorList>
            <person name="Palmer J.M."/>
        </authorList>
    </citation>
    <scope>NUCLEOTIDE SEQUENCE [LARGE SCALE GENOMIC DNA]</scope>
    <source>
        <strain evidence="1 2">AT_MEX2019</strain>
        <tissue evidence="1">Muscle</tissue>
    </source>
</reference>
<proteinExistence type="predicted"/>
<gene>
    <name evidence="1" type="ORF">ATANTOWER_006159</name>
</gene>
<name>A0ABU7C6M0_9TELE</name>
<accession>A0ABU7C6M0</accession>
<dbReference type="Proteomes" id="UP001345963">
    <property type="component" value="Unassembled WGS sequence"/>
</dbReference>
<keyword evidence="2" id="KW-1185">Reference proteome</keyword>
<evidence type="ECO:0000313" key="1">
    <source>
        <dbReference type="EMBL" id="MED6258353.1"/>
    </source>
</evidence>
<protein>
    <submittedName>
        <fullName evidence="1">Uncharacterized protein</fullName>
    </submittedName>
</protein>
<evidence type="ECO:0000313" key="2">
    <source>
        <dbReference type="Proteomes" id="UP001345963"/>
    </source>
</evidence>
<organism evidence="1 2">
    <name type="scientific">Ataeniobius toweri</name>
    <dbReference type="NCBI Taxonomy" id="208326"/>
    <lineage>
        <taxon>Eukaryota</taxon>
        <taxon>Metazoa</taxon>
        <taxon>Chordata</taxon>
        <taxon>Craniata</taxon>
        <taxon>Vertebrata</taxon>
        <taxon>Euteleostomi</taxon>
        <taxon>Actinopterygii</taxon>
        <taxon>Neopterygii</taxon>
        <taxon>Teleostei</taxon>
        <taxon>Neoteleostei</taxon>
        <taxon>Acanthomorphata</taxon>
        <taxon>Ovalentaria</taxon>
        <taxon>Atherinomorphae</taxon>
        <taxon>Cyprinodontiformes</taxon>
        <taxon>Goodeidae</taxon>
        <taxon>Ataeniobius</taxon>
    </lineage>
</organism>
<sequence>MDEERSVSPDLKDIETKLGQKVPDGLVRSLAGGKRSDRYEHDKSAAPHLANCKFCANSADLKRLQSKMLFLRQEMTGESLQKTAKRPSSSTHTQWHGLSCQRVQSMASLCTAAISFIIMDGNCQRSVPHSKDEIVEAHLLIIRSKLSSVT</sequence>